<dbReference type="Pfam" id="PF20695">
    <property type="entry name" value="UbiD_N"/>
    <property type="match status" value="1"/>
</dbReference>
<dbReference type="SUPFAM" id="SSF143968">
    <property type="entry name" value="UbiD C-terminal domain-like"/>
    <property type="match status" value="1"/>
</dbReference>
<evidence type="ECO:0000256" key="1">
    <source>
        <dbReference type="ARBA" id="ARBA00010021"/>
    </source>
</evidence>
<dbReference type="STRING" id="1817813.A2008_14085"/>
<dbReference type="NCBIfam" id="TIGR03701">
    <property type="entry name" value="mena_SCO4490"/>
    <property type="match status" value="1"/>
</dbReference>
<dbReference type="GO" id="GO:0006744">
    <property type="term" value="P:ubiquinone biosynthetic process"/>
    <property type="evidence" value="ECO:0007669"/>
    <property type="project" value="TreeGrafter"/>
</dbReference>
<dbReference type="Proteomes" id="UP000178735">
    <property type="component" value="Unassembled WGS sequence"/>
</dbReference>
<dbReference type="Pfam" id="PF01977">
    <property type="entry name" value="UbiD"/>
    <property type="match status" value="1"/>
</dbReference>
<reference evidence="5 6" key="1">
    <citation type="journal article" date="2016" name="Nat. Commun.">
        <title>Thousands of microbial genomes shed light on interconnected biogeochemical processes in an aquifer system.</title>
        <authorList>
            <person name="Anantharaman K."/>
            <person name="Brown C.T."/>
            <person name="Hug L.A."/>
            <person name="Sharon I."/>
            <person name="Castelle C.J."/>
            <person name="Probst A.J."/>
            <person name="Thomas B.C."/>
            <person name="Singh A."/>
            <person name="Wilkins M.J."/>
            <person name="Karaoz U."/>
            <person name="Brodie E.L."/>
            <person name="Williams K.H."/>
            <person name="Hubbard S.S."/>
            <person name="Banfield J.F."/>
        </authorList>
    </citation>
    <scope>NUCLEOTIDE SEQUENCE [LARGE SCALE GENOMIC DNA]</scope>
</reference>
<evidence type="ECO:0000259" key="2">
    <source>
        <dbReference type="Pfam" id="PF01977"/>
    </source>
</evidence>
<feature type="domain" description="3-octaprenyl-4-hydroxybenzoate carboxy-lyase-like C-terminal" evidence="4">
    <location>
        <begin position="326"/>
        <end position="448"/>
    </location>
</feature>
<dbReference type="InterPro" id="IPR022390">
    <property type="entry name" value="HBDC"/>
</dbReference>
<dbReference type="SUPFAM" id="SSF50475">
    <property type="entry name" value="FMN-binding split barrel"/>
    <property type="match status" value="1"/>
</dbReference>
<evidence type="ECO:0000259" key="3">
    <source>
        <dbReference type="Pfam" id="PF20695"/>
    </source>
</evidence>
<dbReference type="GO" id="GO:0005829">
    <property type="term" value="C:cytosol"/>
    <property type="evidence" value="ECO:0007669"/>
    <property type="project" value="TreeGrafter"/>
</dbReference>
<accession>A0A1F7WKP4</accession>
<feature type="domain" description="3-octaprenyl-4-hydroxybenzoate carboxy-lyase-like N-terminal" evidence="3">
    <location>
        <begin position="9"/>
        <end position="77"/>
    </location>
</feature>
<sequence>MFNNLNDFIELLRSKNELTEISEKVEPSLEAAEIADRMVKCGGPALLFKNIAGCSFPLAMNLFGTEKRMLMALEAQNFGDIAARIESLLKPPAYGGILSKISELPRLFEASNSLPRVVAREKAPCKQVVITGENKVDLNIFPIIKCWPRDGGKFITFPLVITRNPVTGVQNIGMYRMQVISANKTAMHWHKHKDGAYTAAIHRERGDHKVPASVVIGADPATMYSATAPLPYGVDEILFAGFLRNSPVDIVKSELSEILVPAQAEIVLEGEVDLDELVDEGPFGDHTGYYSPMDKYPAFNIKCITMRRNPIFIETVVGVPPMEDFFLGYATERIFLPLLKLQCPEIIDIRFPAAGVFHNLALVKIKKLYYGHAQKIASFFWGLNQLMFTKNIVIYDETTDIQNNEEALFTMLANVDFKRDVFSFDGPLDILDHASALEGFGPKVAIDATHKKNSPGAREWPEPIKMSAGMKKSVEEKWGALFNLKK</sequence>
<dbReference type="NCBIfam" id="TIGR00148">
    <property type="entry name" value="UbiD family decarboxylase"/>
    <property type="match status" value="1"/>
</dbReference>
<comment type="similarity">
    <text evidence="1">Belongs to the UbiD family.</text>
</comment>
<feature type="domain" description="3-octaprenyl-4-hydroxybenzoate carboxy-lyase-like Rift-related" evidence="2">
    <location>
        <begin position="117"/>
        <end position="320"/>
    </location>
</feature>
<organism evidence="5 6">
    <name type="scientific">Candidatus Wallbacteria bacterium GWC2_49_35</name>
    <dbReference type="NCBI Taxonomy" id="1817813"/>
    <lineage>
        <taxon>Bacteria</taxon>
        <taxon>Candidatus Walliibacteriota</taxon>
    </lineage>
</organism>
<dbReference type="AlphaFoldDB" id="A0A1F7WKP4"/>
<dbReference type="InterPro" id="IPR048304">
    <property type="entry name" value="UbiD_Rift_dom"/>
</dbReference>
<comment type="caution">
    <text evidence="5">The sequence shown here is derived from an EMBL/GenBank/DDBJ whole genome shotgun (WGS) entry which is preliminary data.</text>
</comment>
<dbReference type="Pfam" id="PF20696">
    <property type="entry name" value="UbiD_C"/>
    <property type="match status" value="1"/>
</dbReference>
<dbReference type="InterPro" id="IPR002830">
    <property type="entry name" value="UbiD"/>
</dbReference>
<evidence type="ECO:0000313" key="5">
    <source>
        <dbReference type="EMBL" id="OGM03391.1"/>
    </source>
</evidence>
<dbReference type="PANTHER" id="PTHR30108">
    <property type="entry name" value="3-OCTAPRENYL-4-HYDROXYBENZOATE CARBOXY-LYASE-RELATED"/>
    <property type="match status" value="1"/>
</dbReference>
<dbReference type="EMBL" id="MGFH01000167">
    <property type="protein sequence ID" value="OGM03391.1"/>
    <property type="molecule type" value="Genomic_DNA"/>
</dbReference>
<evidence type="ECO:0000313" key="6">
    <source>
        <dbReference type="Proteomes" id="UP000178735"/>
    </source>
</evidence>
<dbReference type="InterPro" id="IPR049381">
    <property type="entry name" value="UbiD-like_C"/>
</dbReference>
<dbReference type="GO" id="GO:0008694">
    <property type="term" value="F:4-hydroxy-3-polyprenylbenzoate decarboxylase activity"/>
    <property type="evidence" value="ECO:0007669"/>
    <property type="project" value="TreeGrafter"/>
</dbReference>
<name>A0A1F7WKP4_9BACT</name>
<dbReference type="Gene3D" id="3.40.1670.10">
    <property type="entry name" value="UbiD C-terminal domain-like"/>
    <property type="match status" value="1"/>
</dbReference>
<gene>
    <name evidence="5" type="ORF">A2008_14085</name>
</gene>
<dbReference type="InterPro" id="IPR049383">
    <property type="entry name" value="UbiD-like_N"/>
</dbReference>
<protein>
    <submittedName>
        <fullName evidence="5">Menaquinone biosynthesis decarboxylase</fullName>
    </submittedName>
</protein>
<dbReference type="PANTHER" id="PTHR30108:SF17">
    <property type="entry name" value="FERULIC ACID DECARBOXYLASE 1"/>
    <property type="match status" value="1"/>
</dbReference>
<proteinExistence type="inferred from homology"/>
<evidence type="ECO:0000259" key="4">
    <source>
        <dbReference type="Pfam" id="PF20696"/>
    </source>
</evidence>